<dbReference type="VEuPathDB" id="MicrosporidiaDB:AAJ76_440004024"/>
<protein>
    <submittedName>
        <fullName evidence="1">Uncharacterized protein</fullName>
    </submittedName>
</protein>
<dbReference type="Proteomes" id="UP000034350">
    <property type="component" value="Unassembled WGS sequence"/>
</dbReference>
<dbReference type="GeneID" id="36320610"/>
<evidence type="ECO:0000313" key="2">
    <source>
        <dbReference type="Proteomes" id="UP000034350"/>
    </source>
</evidence>
<comment type="caution">
    <text evidence="1">The sequence shown here is derived from an EMBL/GenBank/DDBJ whole genome shotgun (WGS) entry which is preliminary data.</text>
</comment>
<reference evidence="1 2" key="1">
    <citation type="journal article" date="2015" name="Environ. Microbiol.">
        <title>Genome analyses suggest the presence of polyploidy and recent human-driven expansions in eight global populations of the honeybee pathogen Nosema ceranae.</title>
        <authorList>
            <person name="Pelin A."/>
            <person name="Selman M."/>
            <person name="Aris-Brosou S."/>
            <person name="Farinelli L."/>
            <person name="Corradi N."/>
        </authorList>
    </citation>
    <scope>NUCLEOTIDE SEQUENCE [LARGE SCALE GENOMIC DNA]</scope>
    <source>
        <strain evidence="1 2">PA08 1199</strain>
    </source>
</reference>
<proteinExistence type="predicted"/>
<sequence>MGLFNNYYLYNRHVKAINPILLIDMSTSLLSSYNYYCFQLHFI</sequence>
<gene>
    <name evidence="1" type="ORF">AAJ76_440004024</name>
</gene>
<dbReference type="EMBL" id="JPQZ01000044">
    <property type="protein sequence ID" value="KKO74802.1"/>
    <property type="molecule type" value="Genomic_DNA"/>
</dbReference>
<dbReference type="RefSeq" id="XP_024330544.1">
    <property type="nucleotide sequence ID" value="XM_024475663.1"/>
</dbReference>
<name>A0A0F9YQ56_9MICR</name>
<organism evidence="1 2">
    <name type="scientific">Vairimorpha ceranae</name>
    <dbReference type="NCBI Taxonomy" id="40302"/>
    <lineage>
        <taxon>Eukaryota</taxon>
        <taxon>Fungi</taxon>
        <taxon>Fungi incertae sedis</taxon>
        <taxon>Microsporidia</taxon>
        <taxon>Nosematidae</taxon>
        <taxon>Vairimorpha</taxon>
    </lineage>
</organism>
<keyword evidence="2" id="KW-1185">Reference proteome</keyword>
<evidence type="ECO:0000313" key="1">
    <source>
        <dbReference type="EMBL" id="KKO74802.1"/>
    </source>
</evidence>
<accession>A0A0F9YQ56</accession>
<dbReference type="AlphaFoldDB" id="A0A0F9YQ56"/>